<dbReference type="NCBIfam" id="TIGR03098">
    <property type="entry name" value="ligase_PEP_1"/>
    <property type="match status" value="1"/>
</dbReference>
<proteinExistence type="predicted"/>
<accession>A0A2V4T6P0</accession>
<dbReference type="AlphaFoldDB" id="A0A2V4T6P0"/>
<name>A0A2V4T6P0_9BURK</name>
<dbReference type="PANTHER" id="PTHR43767:SF1">
    <property type="entry name" value="NONRIBOSOMAL PEPTIDE SYNTHASE PES1 (EUROFUNG)-RELATED"/>
    <property type="match status" value="1"/>
</dbReference>
<evidence type="ECO:0000313" key="4">
    <source>
        <dbReference type="Proteomes" id="UP000247772"/>
    </source>
</evidence>
<dbReference type="PANTHER" id="PTHR43767">
    <property type="entry name" value="LONG-CHAIN-FATTY-ACID--COA LIGASE"/>
    <property type="match status" value="1"/>
</dbReference>
<gene>
    <name evidence="3" type="ORF">C7410_11558</name>
</gene>
<dbReference type="OrthoDB" id="9766486at2"/>
<feature type="domain" description="AMP-binding enzyme C-terminal" evidence="2">
    <location>
        <begin position="439"/>
        <end position="512"/>
    </location>
</feature>
<dbReference type="EMBL" id="QJSQ01000015">
    <property type="protein sequence ID" value="PYE21215.1"/>
    <property type="molecule type" value="Genomic_DNA"/>
</dbReference>
<dbReference type="Pfam" id="PF00501">
    <property type="entry name" value="AMP-binding"/>
    <property type="match status" value="1"/>
</dbReference>
<comment type="caution">
    <text evidence="3">The sequence shown here is derived from an EMBL/GenBank/DDBJ whole genome shotgun (WGS) entry which is preliminary data.</text>
</comment>
<dbReference type="GO" id="GO:0016878">
    <property type="term" value="F:acid-thiol ligase activity"/>
    <property type="evidence" value="ECO:0007669"/>
    <property type="project" value="UniProtKB-ARBA"/>
</dbReference>
<dbReference type="InterPro" id="IPR017529">
    <property type="entry name" value="AcylCoA_ligase_PEP_1"/>
</dbReference>
<dbReference type="Gene3D" id="3.30.300.30">
    <property type="match status" value="1"/>
</dbReference>
<dbReference type="Proteomes" id="UP000247772">
    <property type="component" value="Unassembled WGS sequence"/>
</dbReference>
<dbReference type="InterPro" id="IPR020845">
    <property type="entry name" value="AMP-binding_CS"/>
</dbReference>
<reference evidence="3 4" key="1">
    <citation type="submission" date="2018-06" db="EMBL/GenBank/DDBJ databases">
        <title>Genomic Encyclopedia of Type Strains, Phase IV (KMG-V): Genome sequencing to study the core and pangenomes of soil and plant-associated prokaryotes.</title>
        <authorList>
            <person name="Whitman W."/>
        </authorList>
    </citation>
    <scope>NUCLEOTIDE SEQUENCE [LARGE SCALE GENOMIC DNA]</scope>
    <source>
        <strain evidence="3 4">SRCL-318</strain>
    </source>
</reference>
<protein>
    <submittedName>
        <fullName evidence="3">Acyl-CoA ligase (AMP-forming) (Exosortase A-associated)</fullName>
    </submittedName>
</protein>
<dbReference type="Gene3D" id="3.40.50.12780">
    <property type="entry name" value="N-terminal domain of ligase-like"/>
    <property type="match status" value="1"/>
</dbReference>
<evidence type="ECO:0000259" key="1">
    <source>
        <dbReference type="Pfam" id="PF00501"/>
    </source>
</evidence>
<sequence>MRNLLDLVQSSTRRTPNAQSLVCGDVRLTYRQLLQHSRAFGQALSSLGVGPGERVAIFLDKRVETVVSMLGACAAGCVFVPVNPLLKPGQVAHVLRDSGARCLVTSALRARSLSTEGVAPVVDVILVDEPDPTHSDRTGTVRIHRWRDLCITRPDDDAILAATAACVDTDLAALLYTSGSTGLPKGVMLSHRNLLEGAWSVAEYLRHDPSDRILAVLPLSFDAGMSQLTSAWSAGATAVLLNYLTAHDAVLACEREHITAITGVPPLWMQLTNATWPDAARNRLRYFANTGGRLPLPVLQKLRALFPQATPFLMYGLTEAFRSTFLDPAEVSRRPDSIGKAVPNARVLVVHEDGTPCAPGEPGELVHVGACVTLGYWNDAARTAQRYRPSPEAKSGGAPRDMAVWSGDLVRCDSEGFLYFITRNDAQIKSSGYRISPEEIEEMVHASGLVVEAVALGIPDDKLGEAVALLVVLAGNSDVDDLRDWCIQRLPRYMVPRNIISYPYIPRNPNGKFDRAALRMEIESSGVASSGLAPNAHGSGEKTS</sequence>
<evidence type="ECO:0000313" key="3">
    <source>
        <dbReference type="EMBL" id="PYE21215.1"/>
    </source>
</evidence>
<dbReference type="Pfam" id="PF13193">
    <property type="entry name" value="AMP-binding_C"/>
    <property type="match status" value="1"/>
</dbReference>
<dbReference type="SUPFAM" id="SSF56801">
    <property type="entry name" value="Acetyl-CoA synthetase-like"/>
    <property type="match status" value="1"/>
</dbReference>
<dbReference type="InterPro" id="IPR042099">
    <property type="entry name" value="ANL_N_sf"/>
</dbReference>
<keyword evidence="3" id="KW-0436">Ligase</keyword>
<feature type="domain" description="AMP-dependent synthetase/ligase" evidence="1">
    <location>
        <begin position="10"/>
        <end position="377"/>
    </location>
</feature>
<dbReference type="InterPro" id="IPR050237">
    <property type="entry name" value="ATP-dep_AMP-bd_enzyme"/>
</dbReference>
<dbReference type="InterPro" id="IPR045851">
    <property type="entry name" value="AMP-bd_C_sf"/>
</dbReference>
<organism evidence="3 4">
    <name type="scientific">Paraburkholderia silvatlantica</name>
    <dbReference type="NCBI Taxonomy" id="321895"/>
    <lineage>
        <taxon>Bacteria</taxon>
        <taxon>Pseudomonadati</taxon>
        <taxon>Pseudomonadota</taxon>
        <taxon>Betaproteobacteria</taxon>
        <taxon>Burkholderiales</taxon>
        <taxon>Burkholderiaceae</taxon>
        <taxon>Paraburkholderia</taxon>
    </lineage>
</organism>
<dbReference type="InterPro" id="IPR025110">
    <property type="entry name" value="AMP-bd_C"/>
</dbReference>
<dbReference type="InterPro" id="IPR000873">
    <property type="entry name" value="AMP-dep_synth/lig_dom"/>
</dbReference>
<dbReference type="PROSITE" id="PS00455">
    <property type="entry name" value="AMP_BINDING"/>
    <property type="match status" value="1"/>
</dbReference>
<dbReference type="RefSeq" id="WP_110855902.1">
    <property type="nucleotide sequence ID" value="NZ_QJSQ01000015.1"/>
</dbReference>
<evidence type="ECO:0000259" key="2">
    <source>
        <dbReference type="Pfam" id="PF13193"/>
    </source>
</evidence>